<feature type="chain" id="PRO_5011473832" description="Lipoprotein" evidence="1">
    <location>
        <begin position="23"/>
        <end position="179"/>
    </location>
</feature>
<keyword evidence="1" id="KW-0732">Signal</keyword>
<sequence>MKLFKDVSMRIAPSLFTFALVASLLNGCASPSTPHNSYLSTGQSVVSDRADMDFKDGNVYFKTLDNKSSADQFSESLNACVQFQVASYQQNGQGVQVLRSLGYSEAKIINEGNRLCMESKGWALYKVINSQVQRVNQREASYASMSEPELKSARDLIINQRAWYLKYAPHVLAVGDLAQ</sequence>
<proteinExistence type="predicted"/>
<organism evidence="2 3">
    <name type="scientific">Pseudomonas migulae</name>
    <dbReference type="NCBI Taxonomy" id="78543"/>
    <lineage>
        <taxon>Bacteria</taxon>
        <taxon>Pseudomonadati</taxon>
        <taxon>Pseudomonadota</taxon>
        <taxon>Gammaproteobacteria</taxon>
        <taxon>Pseudomonadales</taxon>
        <taxon>Pseudomonadaceae</taxon>
        <taxon>Pseudomonas</taxon>
    </lineage>
</organism>
<evidence type="ECO:0000256" key="1">
    <source>
        <dbReference type="SAM" id="SignalP"/>
    </source>
</evidence>
<accession>A0A1H5L903</accession>
<feature type="signal peptide" evidence="1">
    <location>
        <begin position="1"/>
        <end position="22"/>
    </location>
</feature>
<name>A0A1H5L903_9PSED</name>
<evidence type="ECO:0000313" key="2">
    <source>
        <dbReference type="EMBL" id="SEE73454.1"/>
    </source>
</evidence>
<reference evidence="2 3" key="1">
    <citation type="submission" date="2016-10" db="EMBL/GenBank/DDBJ databases">
        <authorList>
            <person name="de Groot N.N."/>
        </authorList>
    </citation>
    <scope>NUCLEOTIDE SEQUENCE [LARGE SCALE GENOMIC DNA]</scope>
    <source>
        <strain evidence="2 3">BS3662</strain>
    </source>
</reference>
<protein>
    <recommendedName>
        <fullName evidence="4">Lipoprotein</fullName>
    </recommendedName>
</protein>
<dbReference type="AlphaFoldDB" id="A0A1H5L903"/>
<evidence type="ECO:0008006" key="4">
    <source>
        <dbReference type="Google" id="ProtNLM"/>
    </source>
</evidence>
<gene>
    <name evidence="2" type="ORF">SAMN04490194_3796</name>
</gene>
<dbReference type="EMBL" id="FNTY01000002">
    <property type="protein sequence ID" value="SEE73454.1"/>
    <property type="molecule type" value="Genomic_DNA"/>
</dbReference>
<dbReference type="RefSeq" id="WP_084321211.1">
    <property type="nucleotide sequence ID" value="NZ_FNTY01000002.1"/>
</dbReference>
<dbReference type="Proteomes" id="UP000198985">
    <property type="component" value="Unassembled WGS sequence"/>
</dbReference>
<evidence type="ECO:0000313" key="3">
    <source>
        <dbReference type="Proteomes" id="UP000198985"/>
    </source>
</evidence>